<comment type="caution">
    <text evidence="2">The sequence shown here is derived from an EMBL/GenBank/DDBJ whole genome shotgun (WGS) entry which is preliminary data.</text>
</comment>
<reference evidence="2" key="1">
    <citation type="submission" date="2023-03" db="EMBL/GenBank/DDBJ databases">
        <authorList>
            <person name="Steffen K."/>
            <person name="Cardenas P."/>
        </authorList>
    </citation>
    <scope>NUCLEOTIDE SEQUENCE</scope>
</reference>
<evidence type="ECO:0000256" key="1">
    <source>
        <dbReference type="SAM" id="MobiDB-lite"/>
    </source>
</evidence>
<accession>A0AA35S6G8</accession>
<feature type="non-terminal residue" evidence="2">
    <location>
        <position position="1"/>
    </location>
</feature>
<proteinExistence type="predicted"/>
<gene>
    <name evidence="2" type="ORF">GBAR_LOCUS13486</name>
</gene>
<keyword evidence="3" id="KW-1185">Reference proteome</keyword>
<organism evidence="2 3">
    <name type="scientific">Geodia barretti</name>
    <name type="common">Barrett's horny sponge</name>
    <dbReference type="NCBI Taxonomy" id="519541"/>
    <lineage>
        <taxon>Eukaryota</taxon>
        <taxon>Metazoa</taxon>
        <taxon>Porifera</taxon>
        <taxon>Demospongiae</taxon>
        <taxon>Heteroscleromorpha</taxon>
        <taxon>Tetractinellida</taxon>
        <taxon>Astrophorina</taxon>
        <taxon>Geodiidae</taxon>
        <taxon>Geodia</taxon>
    </lineage>
</organism>
<evidence type="ECO:0000313" key="3">
    <source>
        <dbReference type="Proteomes" id="UP001174909"/>
    </source>
</evidence>
<feature type="region of interest" description="Disordered" evidence="1">
    <location>
        <begin position="1"/>
        <end position="20"/>
    </location>
</feature>
<sequence length="76" mass="8158">KERGSESSAGVKIKTEKDAAAQDDRAEIFPLVSFLEVMQDYAMHLCLTARHSDDSAPQGHTHLMGHPAHQSSLGGG</sequence>
<name>A0AA35S6G8_GEOBA</name>
<dbReference type="Proteomes" id="UP001174909">
    <property type="component" value="Unassembled WGS sequence"/>
</dbReference>
<evidence type="ECO:0000313" key="2">
    <source>
        <dbReference type="EMBL" id="CAI8023041.1"/>
    </source>
</evidence>
<dbReference type="EMBL" id="CASHTH010001989">
    <property type="protein sequence ID" value="CAI8023041.1"/>
    <property type="molecule type" value="Genomic_DNA"/>
</dbReference>
<protein>
    <submittedName>
        <fullName evidence="2">Uncharacterized protein</fullName>
    </submittedName>
</protein>
<feature type="non-terminal residue" evidence="2">
    <location>
        <position position="76"/>
    </location>
</feature>
<dbReference type="AlphaFoldDB" id="A0AA35S6G8"/>
<feature type="region of interest" description="Disordered" evidence="1">
    <location>
        <begin position="52"/>
        <end position="76"/>
    </location>
</feature>